<gene>
    <name evidence="1" type="ORF">DPMN_010454</name>
</gene>
<dbReference type="EMBL" id="JAIWYP010000001">
    <property type="protein sequence ID" value="KAH3886446.1"/>
    <property type="molecule type" value="Genomic_DNA"/>
</dbReference>
<comment type="caution">
    <text evidence="1">The sequence shown here is derived from an EMBL/GenBank/DDBJ whole genome shotgun (WGS) entry which is preliminary data.</text>
</comment>
<proteinExistence type="predicted"/>
<reference evidence="1" key="2">
    <citation type="submission" date="2020-11" db="EMBL/GenBank/DDBJ databases">
        <authorList>
            <person name="McCartney M.A."/>
            <person name="Auch B."/>
            <person name="Kono T."/>
            <person name="Mallez S."/>
            <person name="Becker A."/>
            <person name="Gohl D.M."/>
            <person name="Silverstein K.A.T."/>
            <person name="Koren S."/>
            <person name="Bechman K.B."/>
            <person name="Herman A."/>
            <person name="Abrahante J.E."/>
            <person name="Garbe J."/>
        </authorList>
    </citation>
    <scope>NUCLEOTIDE SEQUENCE</scope>
    <source>
        <strain evidence="1">Duluth1</strain>
        <tissue evidence="1">Whole animal</tissue>
    </source>
</reference>
<dbReference type="AlphaFoldDB" id="A0A9D4N1J4"/>
<dbReference type="Proteomes" id="UP000828390">
    <property type="component" value="Unassembled WGS sequence"/>
</dbReference>
<sequence length="70" mass="7995">MMANEKTSPFCEAPIFPSELLRCSGAVHRSSETTTGRHVRSIGTNRLKRLIRGLRHCCYVAHDIHFLEKQ</sequence>
<name>A0A9D4N1J4_DREPO</name>
<keyword evidence="2" id="KW-1185">Reference proteome</keyword>
<organism evidence="1 2">
    <name type="scientific">Dreissena polymorpha</name>
    <name type="common">Zebra mussel</name>
    <name type="synonym">Mytilus polymorpha</name>
    <dbReference type="NCBI Taxonomy" id="45954"/>
    <lineage>
        <taxon>Eukaryota</taxon>
        <taxon>Metazoa</taxon>
        <taxon>Spiralia</taxon>
        <taxon>Lophotrochozoa</taxon>
        <taxon>Mollusca</taxon>
        <taxon>Bivalvia</taxon>
        <taxon>Autobranchia</taxon>
        <taxon>Heteroconchia</taxon>
        <taxon>Euheterodonta</taxon>
        <taxon>Imparidentia</taxon>
        <taxon>Neoheterodontei</taxon>
        <taxon>Myida</taxon>
        <taxon>Dreissenoidea</taxon>
        <taxon>Dreissenidae</taxon>
        <taxon>Dreissena</taxon>
    </lineage>
</organism>
<reference evidence="1" key="1">
    <citation type="journal article" date="2019" name="bioRxiv">
        <title>The Genome of the Zebra Mussel, Dreissena polymorpha: A Resource for Invasive Species Research.</title>
        <authorList>
            <person name="McCartney M.A."/>
            <person name="Auch B."/>
            <person name="Kono T."/>
            <person name="Mallez S."/>
            <person name="Zhang Y."/>
            <person name="Obille A."/>
            <person name="Becker A."/>
            <person name="Abrahante J.E."/>
            <person name="Garbe J."/>
            <person name="Badalamenti J.P."/>
            <person name="Herman A."/>
            <person name="Mangelson H."/>
            <person name="Liachko I."/>
            <person name="Sullivan S."/>
            <person name="Sone E.D."/>
            <person name="Koren S."/>
            <person name="Silverstein K.A.T."/>
            <person name="Beckman K.B."/>
            <person name="Gohl D.M."/>
        </authorList>
    </citation>
    <scope>NUCLEOTIDE SEQUENCE</scope>
    <source>
        <strain evidence="1">Duluth1</strain>
        <tissue evidence="1">Whole animal</tissue>
    </source>
</reference>
<accession>A0A9D4N1J4</accession>
<protein>
    <submittedName>
        <fullName evidence="1">Uncharacterized protein</fullName>
    </submittedName>
</protein>
<evidence type="ECO:0000313" key="1">
    <source>
        <dbReference type="EMBL" id="KAH3886446.1"/>
    </source>
</evidence>
<evidence type="ECO:0000313" key="2">
    <source>
        <dbReference type="Proteomes" id="UP000828390"/>
    </source>
</evidence>